<accession>A0ABS8S372</accession>
<name>A0ABS8S372_DATST</name>
<evidence type="ECO:0000313" key="1">
    <source>
        <dbReference type="EMBL" id="MCD7452786.1"/>
    </source>
</evidence>
<gene>
    <name evidence="1" type="ORF">HAX54_018139</name>
</gene>
<organism evidence="1 2">
    <name type="scientific">Datura stramonium</name>
    <name type="common">Jimsonweed</name>
    <name type="synonym">Common thornapple</name>
    <dbReference type="NCBI Taxonomy" id="4076"/>
    <lineage>
        <taxon>Eukaryota</taxon>
        <taxon>Viridiplantae</taxon>
        <taxon>Streptophyta</taxon>
        <taxon>Embryophyta</taxon>
        <taxon>Tracheophyta</taxon>
        <taxon>Spermatophyta</taxon>
        <taxon>Magnoliopsida</taxon>
        <taxon>eudicotyledons</taxon>
        <taxon>Gunneridae</taxon>
        <taxon>Pentapetalae</taxon>
        <taxon>asterids</taxon>
        <taxon>lamiids</taxon>
        <taxon>Solanales</taxon>
        <taxon>Solanaceae</taxon>
        <taxon>Solanoideae</taxon>
        <taxon>Datureae</taxon>
        <taxon>Datura</taxon>
    </lineage>
</organism>
<comment type="caution">
    <text evidence="1">The sequence shown here is derived from an EMBL/GenBank/DDBJ whole genome shotgun (WGS) entry which is preliminary data.</text>
</comment>
<feature type="non-terminal residue" evidence="1">
    <location>
        <position position="122"/>
    </location>
</feature>
<sequence length="122" mass="13350">MGWNFCFNPQKFHLEPLLCHAALKEPSLLCVTWLRIAALTTFSALHLAPGCAALVSAPYARTCAACPARCLMRSALHWKASASRMELRQIPTVLRTHRTMPRTSSPTGMEVRRAAGCASVAN</sequence>
<reference evidence="1 2" key="1">
    <citation type="journal article" date="2021" name="BMC Genomics">
        <title>Datura genome reveals duplications of psychoactive alkaloid biosynthetic genes and high mutation rate following tissue culture.</title>
        <authorList>
            <person name="Rajewski A."/>
            <person name="Carter-House D."/>
            <person name="Stajich J."/>
            <person name="Litt A."/>
        </authorList>
    </citation>
    <scope>NUCLEOTIDE SEQUENCE [LARGE SCALE GENOMIC DNA]</scope>
    <source>
        <strain evidence="1">AR-01</strain>
    </source>
</reference>
<protein>
    <submittedName>
        <fullName evidence="1">Uncharacterized protein</fullName>
    </submittedName>
</protein>
<keyword evidence="2" id="KW-1185">Reference proteome</keyword>
<evidence type="ECO:0000313" key="2">
    <source>
        <dbReference type="Proteomes" id="UP000823775"/>
    </source>
</evidence>
<dbReference type="Proteomes" id="UP000823775">
    <property type="component" value="Unassembled WGS sequence"/>
</dbReference>
<dbReference type="EMBL" id="JACEIK010000223">
    <property type="protein sequence ID" value="MCD7452786.1"/>
    <property type="molecule type" value="Genomic_DNA"/>
</dbReference>
<proteinExistence type="predicted"/>